<accession>A0A0G1D0R6</accession>
<gene>
    <name evidence="2" type="ORF">UV68_C0072G0005</name>
</gene>
<sequence length="148" mass="17056">MLSVAHGPTGALIASKIPNPLISIPIIIASHFIEDYIPHWDVGQGLTSKKKQKKTAFFQELFFDFPLSILIIYFLFQVGRPFDWRPWLGWFVGLLPDFIEFPYLFLGHRNPLLNGFARFHSIVHRSTPHKLWGLLPQLLVLLLVVLLK</sequence>
<dbReference type="AlphaFoldDB" id="A0A0G1D0R6"/>
<protein>
    <submittedName>
        <fullName evidence="2">Uncharacterized protein</fullName>
    </submittedName>
</protein>
<dbReference type="EMBL" id="LCFK01000072">
    <property type="protein sequence ID" value="KKS91339.1"/>
    <property type="molecule type" value="Genomic_DNA"/>
</dbReference>
<evidence type="ECO:0000256" key="1">
    <source>
        <dbReference type="SAM" id="Phobius"/>
    </source>
</evidence>
<feature type="transmembrane region" description="Helical" evidence="1">
    <location>
        <begin position="88"/>
        <end position="106"/>
    </location>
</feature>
<reference evidence="2 3" key="1">
    <citation type="journal article" date="2015" name="Nature">
        <title>rRNA introns, odd ribosomes, and small enigmatic genomes across a large radiation of phyla.</title>
        <authorList>
            <person name="Brown C.T."/>
            <person name="Hug L.A."/>
            <person name="Thomas B.C."/>
            <person name="Sharon I."/>
            <person name="Castelle C.J."/>
            <person name="Singh A."/>
            <person name="Wilkins M.J."/>
            <person name="Williams K.H."/>
            <person name="Banfield J.F."/>
        </authorList>
    </citation>
    <scope>NUCLEOTIDE SEQUENCE [LARGE SCALE GENOMIC DNA]</scope>
</reference>
<organism evidence="2 3">
    <name type="scientific">Candidatus Collierbacteria bacterium GW2011_GWC2_43_12</name>
    <dbReference type="NCBI Taxonomy" id="1618390"/>
    <lineage>
        <taxon>Bacteria</taxon>
        <taxon>Candidatus Collieribacteriota</taxon>
    </lineage>
</organism>
<keyword evidence="1" id="KW-1133">Transmembrane helix</keyword>
<feature type="transmembrane region" description="Helical" evidence="1">
    <location>
        <begin position="127"/>
        <end position="147"/>
    </location>
</feature>
<dbReference type="Proteomes" id="UP000033980">
    <property type="component" value="Unassembled WGS sequence"/>
</dbReference>
<feature type="transmembrane region" description="Helical" evidence="1">
    <location>
        <begin position="56"/>
        <end position="76"/>
    </location>
</feature>
<keyword evidence="1" id="KW-0812">Transmembrane</keyword>
<evidence type="ECO:0000313" key="3">
    <source>
        <dbReference type="Proteomes" id="UP000033980"/>
    </source>
</evidence>
<proteinExistence type="predicted"/>
<keyword evidence="1" id="KW-0472">Membrane</keyword>
<evidence type="ECO:0000313" key="2">
    <source>
        <dbReference type="EMBL" id="KKS91339.1"/>
    </source>
</evidence>
<comment type="caution">
    <text evidence="2">The sequence shown here is derived from an EMBL/GenBank/DDBJ whole genome shotgun (WGS) entry which is preliminary data.</text>
</comment>
<name>A0A0G1D0R6_9BACT</name>